<protein>
    <submittedName>
        <fullName evidence="1">Hypotheticial protein</fullName>
    </submittedName>
</protein>
<dbReference type="AlphaFoldDB" id="C1LDL8"/>
<reference evidence="1" key="2">
    <citation type="submission" date="2009-03" db="EMBL/GenBank/DDBJ databases">
        <authorList>
            <person name="Gang L."/>
        </authorList>
    </citation>
    <scope>NUCLEOTIDE SEQUENCE</scope>
    <source>
        <strain evidence="1">Anhui</strain>
    </source>
</reference>
<name>C1LDL8_SCHJA</name>
<reference evidence="1" key="1">
    <citation type="journal article" date="2009" name="Nature">
        <title>The Schistosoma japonicum genome reveals features of host-parasite interplay.</title>
        <authorList>
            <person name="Liu F."/>
            <person name="Zhou Y."/>
            <person name="Wang Z.Q."/>
            <person name="Lu G."/>
            <person name="Zheng H."/>
            <person name="Brindley P.J."/>
            <person name="McManus D.P."/>
            <person name="Blair D."/>
            <person name="Zhang Q.H."/>
            <person name="Zhong Y."/>
            <person name="Wang S."/>
            <person name="Han Z.G."/>
            <person name="Chen Z."/>
        </authorList>
    </citation>
    <scope>NUCLEOTIDE SEQUENCE</scope>
    <source>
        <strain evidence="1">Anhui</strain>
    </source>
</reference>
<evidence type="ECO:0000313" key="1">
    <source>
        <dbReference type="EMBL" id="CAX72796.1"/>
    </source>
</evidence>
<dbReference type="EMBL" id="FN317065">
    <property type="protein sequence ID" value="CAX72796.1"/>
    <property type="molecule type" value="mRNA"/>
</dbReference>
<organism evidence="1">
    <name type="scientific">Schistosoma japonicum</name>
    <name type="common">Blood fluke</name>
    <dbReference type="NCBI Taxonomy" id="6182"/>
    <lineage>
        <taxon>Eukaryota</taxon>
        <taxon>Metazoa</taxon>
        <taxon>Spiralia</taxon>
        <taxon>Lophotrochozoa</taxon>
        <taxon>Platyhelminthes</taxon>
        <taxon>Trematoda</taxon>
        <taxon>Digenea</taxon>
        <taxon>Strigeidida</taxon>
        <taxon>Schistosomatoidea</taxon>
        <taxon>Schistosomatidae</taxon>
        <taxon>Schistosoma</taxon>
    </lineage>
</organism>
<proteinExistence type="evidence at transcript level"/>
<sequence>MFVRLRLFQICRILHVQHVIQVSLRQLAQEVVYHRIKQN</sequence>
<accession>C1LDL8</accession>